<feature type="transmembrane region" description="Helical" evidence="1">
    <location>
        <begin position="108"/>
        <end position="138"/>
    </location>
</feature>
<protein>
    <submittedName>
        <fullName evidence="3">Putative undecaprenyl-diphosphatase YbjG</fullName>
        <ecNumber evidence="3">3.6.1.27</ecNumber>
    </submittedName>
</protein>
<feature type="domain" description="Phosphatidic acid phosphatase type 2/haloperoxidase" evidence="2">
    <location>
        <begin position="55"/>
        <end position="165"/>
    </location>
</feature>
<keyword evidence="1" id="KW-0472">Membrane</keyword>
<feature type="transmembrane region" description="Helical" evidence="1">
    <location>
        <begin position="150"/>
        <end position="168"/>
    </location>
</feature>
<reference evidence="3" key="1">
    <citation type="submission" date="2016-10" db="EMBL/GenBank/DDBJ databases">
        <title>Sequence of Gallionella enrichment culture.</title>
        <authorList>
            <person name="Poehlein A."/>
            <person name="Muehling M."/>
            <person name="Daniel R."/>
        </authorList>
    </citation>
    <scope>NUCLEOTIDE SEQUENCE</scope>
</reference>
<keyword evidence="3" id="KW-0378">Hydrolase</keyword>
<dbReference type="InterPro" id="IPR000326">
    <property type="entry name" value="PAP2/HPO"/>
</dbReference>
<comment type="caution">
    <text evidence="3">The sequence shown here is derived from an EMBL/GenBank/DDBJ whole genome shotgun (WGS) entry which is preliminary data.</text>
</comment>
<keyword evidence="1" id="KW-1133">Transmembrane helix</keyword>
<dbReference type="InterPro" id="IPR036938">
    <property type="entry name" value="PAP2/HPO_sf"/>
</dbReference>
<evidence type="ECO:0000259" key="2">
    <source>
        <dbReference type="SMART" id="SM00014"/>
    </source>
</evidence>
<dbReference type="EC" id="3.6.1.27" evidence="3"/>
<dbReference type="Gene3D" id="1.20.144.10">
    <property type="entry name" value="Phosphatidic acid phosphatase type 2/haloperoxidase"/>
    <property type="match status" value="1"/>
</dbReference>
<evidence type="ECO:0000313" key="3">
    <source>
        <dbReference type="EMBL" id="OIQ95507.1"/>
    </source>
</evidence>
<feature type="transmembrane region" description="Helical" evidence="1">
    <location>
        <begin position="60"/>
        <end position="78"/>
    </location>
</feature>
<proteinExistence type="predicted"/>
<accession>A0A1J5S162</accession>
<dbReference type="SUPFAM" id="SSF48317">
    <property type="entry name" value="Acid phosphatase/Vanadium-dependent haloperoxidase"/>
    <property type="match status" value="1"/>
</dbReference>
<name>A0A1J5S162_9ZZZZ</name>
<sequence>MIQALNHALFLQINAASGTPGWLIDAAIVIANDLIYGLPLLLVALWLAGGTARRAAAVQAFAAAMLGLGANQLIGVLWPQPRPFIIGLGHTWVTHAPDTSFPSDHLTLFAGVGLSLLLGGRVFVGVGTIALGLAVGWARVFLGLHFPLDMAGSLVVAGASCAIIVPVWRRAGQTLIRTFERLYRLALARPIAWGLLRP</sequence>
<gene>
    <name evidence="3" type="primary">ybjG_3</name>
    <name evidence="3" type="ORF">GALL_224760</name>
</gene>
<evidence type="ECO:0000256" key="1">
    <source>
        <dbReference type="SAM" id="Phobius"/>
    </source>
</evidence>
<dbReference type="Pfam" id="PF01569">
    <property type="entry name" value="PAP2"/>
    <property type="match status" value="1"/>
</dbReference>
<dbReference type="EMBL" id="MLJW01000165">
    <property type="protein sequence ID" value="OIQ95507.1"/>
    <property type="molecule type" value="Genomic_DNA"/>
</dbReference>
<dbReference type="AlphaFoldDB" id="A0A1J5S162"/>
<dbReference type="SMART" id="SM00014">
    <property type="entry name" value="acidPPc"/>
    <property type="match status" value="1"/>
</dbReference>
<keyword evidence="1" id="KW-0812">Transmembrane</keyword>
<dbReference type="GO" id="GO:0050380">
    <property type="term" value="F:undecaprenyl-diphosphatase activity"/>
    <property type="evidence" value="ECO:0007669"/>
    <property type="project" value="UniProtKB-EC"/>
</dbReference>
<feature type="transmembrane region" description="Helical" evidence="1">
    <location>
        <begin position="26"/>
        <end position="48"/>
    </location>
</feature>
<organism evidence="3">
    <name type="scientific">mine drainage metagenome</name>
    <dbReference type="NCBI Taxonomy" id="410659"/>
    <lineage>
        <taxon>unclassified sequences</taxon>
        <taxon>metagenomes</taxon>
        <taxon>ecological metagenomes</taxon>
    </lineage>
</organism>